<proteinExistence type="predicted"/>
<organism evidence="2">
    <name type="scientific">viral metagenome</name>
    <dbReference type="NCBI Taxonomy" id="1070528"/>
    <lineage>
        <taxon>unclassified sequences</taxon>
        <taxon>metagenomes</taxon>
        <taxon>organismal metagenomes</taxon>
    </lineage>
</organism>
<dbReference type="EMBL" id="MT143033">
    <property type="protein sequence ID" value="QJA92047.1"/>
    <property type="molecule type" value="Genomic_DNA"/>
</dbReference>
<protein>
    <submittedName>
        <fullName evidence="2">Uncharacterized protein</fullName>
    </submittedName>
</protein>
<sequence length="79" mass="9083">MILFDKNGAQIKFDHMIDTKDALSTGNFFKINPTLIPQKPEKKISEPEEIDEELKINDFPDTDEMISTRTGSGSKRRNR</sequence>
<gene>
    <name evidence="2" type="ORF">MM415B03200_0007</name>
</gene>
<accession>A0A6M3LAA9</accession>
<reference evidence="2" key="1">
    <citation type="submission" date="2020-03" db="EMBL/GenBank/DDBJ databases">
        <title>The deep terrestrial virosphere.</title>
        <authorList>
            <person name="Holmfeldt K."/>
            <person name="Nilsson E."/>
            <person name="Simone D."/>
            <person name="Lopez-Fernandez M."/>
            <person name="Wu X."/>
            <person name="de Brujin I."/>
            <person name="Lundin D."/>
            <person name="Andersson A."/>
            <person name="Bertilsson S."/>
            <person name="Dopson M."/>
        </authorList>
    </citation>
    <scope>NUCLEOTIDE SEQUENCE</scope>
    <source>
        <strain evidence="2">MM415B03200</strain>
    </source>
</reference>
<evidence type="ECO:0000313" key="2">
    <source>
        <dbReference type="EMBL" id="QJA92047.1"/>
    </source>
</evidence>
<name>A0A6M3LAA9_9ZZZZ</name>
<evidence type="ECO:0000256" key="1">
    <source>
        <dbReference type="SAM" id="MobiDB-lite"/>
    </source>
</evidence>
<dbReference type="AlphaFoldDB" id="A0A6M3LAA9"/>
<feature type="region of interest" description="Disordered" evidence="1">
    <location>
        <begin position="41"/>
        <end position="79"/>
    </location>
</feature>